<accession>A0A7J8DIS4</accession>
<evidence type="ECO:0000313" key="3">
    <source>
        <dbReference type="Proteomes" id="UP000593571"/>
    </source>
</evidence>
<dbReference type="Proteomes" id="UP000593571">
    <property type="component" value="Unassembled WGS sequence"/>
</dbReference>
<organism evidence="2 3">
    <name type="scientific">Rousettus aegyptiacus</name>
    <name type="common">Egyptian fruit bat</name>
    <name type="synonym">Pteropus aegyptiacus</name>
    <dbReference type="NCBI Taxonomy" id="9407"/>
    <lineage>
        <taxon>Eukaryota</taxon>
        <taxon>Metazoa</taxon>
        <taxon>Chordata</taxon>
        <taxon>Craniata</taxon>
        <taxon>Vertebrata</taxon>
        <taxon>Euteleostomi</taxon>
        <taxon>Mammalia</taxon>
        <taxon>Eutheria</taxon>
        <taxon>Laurasiatheria</taxon>
        <taxon>Chiroptera</taxon>
        <taxon>Yinpterochiroptera</taxon>
        <taxon>Pteropodoidea</taxon>
        <taxon>Pteropodidae</taxon>
        <taxon>Rousettinae</taxon>
        <taxon>Rousettus</taxon>
    </lineage>
</organism>
<gene>
    <name evidence="2" type="ORF">HJG63_008677</name>
</gene>
<reference evidence="2 3" key="1">
    <citation type="journal article" date="2020" name="Nature">
        <title>Six reference-quality genomes reveal evolution of bat adaptations.</title>
        <authorList>
            <person name="Jebb D."/>
            <person name="Huang Z."/>
            <person name="Pippel M."/>
            <person name="Hughes G.M."/>
            <person name="Lavrichenko K."/>
            <person name="Devanna P."/>
            <person name="Winkler S."/>
            <person name="Jermiin L.S."/>
            <person name="Skirmuntt E.C."/>
            <person name="Katzourakis A."/>
            <person name="Burkitt-Gray L."/>
            <person name="Ray D.A."/>
            <person name="Sullivan K.A.M."/>
            <person name="Roscito J.G."/>
            <person name="Kirilenko B.M."/>
            <person name="Davalos L.M."/>
            <person name="Corthals A.P."/>
            <person name="Power M.L."/>
            <person name="Jones G."/>
            <person name="Ransome R.D."/>
            <person name="Dechmann D.K.N."/>
            <person name="Locatelli A.G."/>
            <person name="Puechmaille S.J."/>
            <person name="Fedrigo O."/>
            <person name="Jarvis E.D."/>
            <person name="Hiller M."/>
            <person name="Vernes S.C."/>
            <person name="Myers E.W."/>
            <person name="Teeling E.C."/>
        </authorList>
    </citation>
    <scope>NUCLEOTIDE SEQUENCE [LARGE SCALE GENOMIC DNA]</scope>
    <source>
        <strain evidence="2">MRouAeg1</strain>
        <tissue evidence="2">Muscle</tissue>
    </source>
</reference>
<name>A0A7J8DIS4_ROUAE</name>
<feature type="region of interest" description="Disordered" evidence="1">
    <location>
        <begin position="95"/>
        <end position="120"/>
    </location>
</feature>
<dbReference type="AlphaFoldDB" id="A0A7J8DIS4"/>
<comment type="caution">
    <text evidence="2">The sequence shown here is derived from an EMBL/GenBank/DDBJ whole genome shotgun (WGS) entry which is preliminary data.</text>
</comment>
<proteinExistence type="predicted"/>
<evidence type="ECO:0000313" key="2">
    <source>
        <dbReference type="EMBL" id="KAF6422889.1"/>
    </source>
</evidence>
<evidence type="ECO:0000256" key="1">
    <source>
        <dbReference type="SAM" id="MobiDB-lite"/>
    </source>
</evidence>
<keyword evidence="3" id="KW-1185">Reference proteome</keyword>
<protein>
    <submittedName>
        <fullName evidence="2">Uncharacterized protein</fullName>
    </submittedName>
</protein>
<sequence>MTRDPQRGLTAPSAQRAHRLLTEALGSSPESTGRNRQISAGLWALLLSTRHMKVGDRRPRTKAEAEGAFLPGLGRGPCWGPVTLLIVPGILQGRSGVKGKSKGQSSQPGPATGDQGPLSGTHLGCPGFPALLRGTSFFPSLCVNPRISLGPHATWLSGWEK</sequence>
<dbReference type="EMBL" id="JACASE010000012">
    <property type="protein sequence ID" value="KAF6422889.1"/>
    <property type="molecule type" value="Genomic_DNA"/>
</dbReference>